<comment type="caution">
    <text evidence="1">The sequence shown here is derived from an EMBL/GenBank/DDBJ whole genome shotgun (WGS) entry which is preliminary data.</text>
</comment>
<dbReference type="EMBL" id="CATNWA010000061">
    <property type="protein sequence ID" value="CAI9532475.1"/>
    <property type="molecule type" value="Genomic_DNA"/>
</dbReference>
<reference evidence="1" key="1">
    <citation type="submission" date="2023-05" db="EMBL/GenBank/DDBJ databases">
        <authorList>
            <person name="Stuckert A."/>
        </authorList>
    </citation>
    <scope>NUCLEOTIDE SEQUENCE</scope>
</reference>
<sequence length="43" mass="4788">MIGVPLCARSLVQNGECHMNGNPPLDCHRPAVYIQQPDGKWLK</sequence>
<organism evidence="1 2">
    <name type="scientific">Staurois parvus</name>
    <dbReference type="NCBI Taxonomy" id="386267"/>
    <lineage>
        <taxon>Eukaryota</taxon>
        <taxon>Metazoa</taxon>
        <taxon>Chordata</taxon>
        <taxon>Craniata</taxon>
        <taxon>Vertebrata</taxon>
        <taxon>Euteleostomi</taxon>
        <taxon>Amphibia</taxon>
        <taxon>Batrachia</taxon>
        <taxon>Anura</taxon>
        <taxon>Neobatrachia</taxon>
        <taxon>Ranoidea</taxon>
        <taxon>Ranidae</taxon>
        <taxon>Staurois</taxon>
    </lineage>
</organism>
<name>A0ABN9ACE0_9NEOB</name>
<dbReference type="Proteomes" id="UP001162483">
    <property type="component" value="Unassembled WGS sequence"/>
</dbReference>
<evidence type="ECO:0000313" key="2">
    <source>
        <dbReference type="Proteomes" id="UP001162483"/>
    </source>
</evidence>
<gene>
    <name evidence="1" type="ORF">SPARVUS_LOCUS228166</name>
</gene>
<keyword evidence="2" id="KW-1185">Reference proteome</keyword>
<accession>A0ABN9ACE0</accession>
<protein>
    <submittedName>
        <fullName evidence="1">Uncharacterized protein</fullName>
    </submittedName>
</protein>
<evidence type="ECO:0000313" key="1">
    <source>
        <dbReference type="EMBL" id="CAI9532475.1"/>
    </source>
</evidence>
<proteinExistence type="predicted"/>